<dbReference type="Proteomes" id="UP001501598">
    <property type="component" value="Unassembled WGS sequence"/>
</dbReference>
<evidence type="ECO:0000313" key="2">
    <source>
        <dbReference type="EMBL" id="GAA4550982.1"/>
    </source>
</evidence>
<dbReference type="EMBL" id="BAABGT010000063">
    <property type="protein sequence ID" value="GAA4550982.1"/>
    <property type="molecule type" value="Genomic_DNA"/>
</dbReference>
<evidence type="ECO:0000313" key="3">
    <source>
        <dbReference type="Proteomes" id="UP001501598"/>
    </source>
</evidence>
<dbReference type="Gene3D" id="3.90.1200.10">
    <property type="match status" value="1"/>
</dbReference>
<keyword evidence="3" id="KW-1185">Reference proteome</keyword>
<dbReference type="InterPro" id="IPR002575">
    <property type="entry name" value="Aminoglycoside_PTrfase"/>
</dbReference>
<dbReference type="PANTHER" id="PTHR21310">
    <property type="entry name" value="AMINOGLYCOSIDE PHOSPHOTRANSFERASE-RELATED-RELATED"/>
    <property type="match status" value="1"/>
</dbReference>
<evidence type="ECO:0000259" key="1">
    <source>
        <dbReference type="Pfam" id="PF01636"/>
    </source>
</evidence>
<comment type="caution">
    <text evidence="2">The sequence shown here is derived from an EMBL/GenBank/DDBJ whole genome shotgun (WGS) entry which is preliminary data.</text>
</comment>
<name>A0ABP8RX86_9PSEU</name>
<dbReference type="Pfam" id="PF01636">
    <property type="entry name" value="APH"/>
    <property type="match status" value="1"/>
</dbReference>
<dbReference type="PANTHER" id="PTHR21310:SF40">
    <property type="entry name" value="AMINOGLYCOSIDE PHOSPHOTRANSFERASE DOMAIN-CONTAINING PROTEIN-RELATED"/>
    <property type="match status" value="1"/>
</dbReference>
<dbReference type="SUPFAM" id="SSF56112">
    <property type="entry name" value="Protein kinase-like (PK-like)"/>
    <property type="match status" value="1"/>
</dbReference>
<dbReference type="Gene3D" id="3.30.200.20">
    <property type="entry name" value="Phosphorylase Kinase, domain 1"/>
    <property type="match status" value="1"/>
</dbReference>
<dbReference type="InterPro" id="IPR041726">
    <property type="entry name" value="ACAD10_11_N"/>
</dbReference>
<protein>
    <submittedName>
        <fullName evidence="2">Phosphotransferase family protein</fullName>
    </submittedName>
</protein>
<dbReference type="CDD" id="cd05154">
    <property type="entry name" value="ACAD10_11_N-like"/>
    <property type="match status" value="1"/>
</dbReference>
<feature type="domain" description="Aminoglycoside phosphotransferase" evidence="1">
    <location>
        <begin position="28"/>
        <end position="263"/>
    </location>
</feature>
<dbReference type="InterPro" id="IPR011009">
    <property type="entry name" value="Kinase-like_dom_sf"/>
</dbReference>
<dbReference type="InterPro" id="IPR051678">
    <property type="entry name" value="AGP_Transferase"/>
</dbReference>
<organism evidence="2 3">
    <name type="scientific">Pseudonocardia xishanensis</name>
    <dbReference type="NCBI Taxonomy" id="630995"/>
    <lineage>
        <taxon>Bacteria</taxon>
        <taxon>Bacillati</taxon>
        <taxon>Actinomycetota</taxon>
        <taxon>Actinomycetes</taxon>
        <taxon>Pseudonocardiales</taxon>
        <taxon>Pseudonocardiaceae</taxon>
        <taxon>Pseudonocardia</taxon>
    </lineage>
</organism>
<dbReference type="RefSeq" id="WP_345421143.1">
    <property type="nucleotide sequence ID" value="NZ_BAABGT010000063.1"/>
</dbReference>
<sequence>MSDPGPEVAEVLEVLAGAGVDTAGEWSLRQLAGGFSRHTYVLTEGAGDRAYVVRVKPPGGLLDTDLEREYEIYAAAGRAGLPVPAVRGLRAADSALGGPFFVMDKAEGRSPLVWRPRDRAELEENWRSSRSVATDLVETLAAVHDIPAAELGFLGPPVGFAELVERWRTTHHDNVDVADPIVDEAYEWVLSRDPGPTSPGLVHADFRIGNVLLDGGRVSAVIDWELAYLGDPLFDLGYLAMPYYGGKFTGGGSPLVGAFAEAEWFAETYGKLRGVEVDPETVRTYTVLGTLQLIAIIGIGLRQFADGNTTDPRMAWNRFVLPDLRQDMVRLMGW</sequence>
<gene>
    <name evidence="2" type="ORF">GCM10023175_42010</name>
</gene>
<accession>A0ABP8RX86</accession>
<reference evidence="3" key="1">
    <citation type="journal article" date="2019" name="Int. J. Syst. Evol. Microbiol.">
        <title>The Global Catalogue of Microorganisms (GCM) 10K type strain sequencing project: providing services to taxonomists for standard genome sequencing and annotation.</title>
        <authorList>
            <consortium name="The Broad Institute Genomics Platform"/>
            <consortium name="The Broad Institute Genome Sequencing Center for Infectious Disease"/>
            <person name="Wu L."/>
            <person name="Ma J."/>
        </authorList>
    </citation>
    <scope>NUCLEOTIDE SEQUENCE [LARGE SCALE GENOMIC DNA]</scope>
    <source>
        <strain evidence="3">JCM 17906</strain>
    </source>
</reference>
<proteinExistence type="predicted"/>